<accession>A0A1F6BKM7</accession>
<dbReference type="EMBL" id="MFKH01000010">
    <property type="protein sequence ID" value="OGG37481.1"/>
    <property type="molecule type" value="Genomic_DNA"/>
</dbReference>
<evidence type="ECO:0000313" key="3">
    <source>
        <dbReference type="Proteomes" id="UP000176273"/>
    </source>
</evidence>
<proteinExistence type="predicted"/>
<gene>
    <name evidence="2" type="ORF">A2110_02690</name>
</gene>
<protein>
    <recommendedName>
        <fullName evidence="4">TrbC/VirB2 family protein</fullName>
    </recommendedName>
</protein>
<keyword evidence="1" id="KW-1133">Transmembrane helix</keyword>
<keyword evidence="1" id="KW-0812">Transmembrane</keyword>
<evidence type="ECO:0008006" key="4">
    <source>
        <dbReference type="Google" id="ProtNLM"/>
    </source>
</evidence>
<comment type="caution">
    <text evidence="2">The sequence shown here is derived from an EMBL/GenBank/DDBJ whole genome shotgun (WGS) entry which is preliminary data.</text>
</comment>
<dbReference type="Pfam" id="PF18895">
    <property type="entry name" value="T4SS_pilin"/>
    <property type="match status" value="1"/>
</dbReference>
<organism evidence="2 3">
    <name type="scientific">Candidatus Jorgensenbacteria bacterium GWA1_54_12</name>
    <dbReference type="NCBI Taxonomy" id="1798468"/>
    <lineage>
        <taxon>Bacteria</taxon>
        <taxon>Candidatus Joergenseniibacteriota</taxon>
    </lineage>
</organism>
<evidence type="ECO:0000256" key="1">
    <source>
        <dbReference type="SAM" id="Phobius"/>
    </source>
</evidence>
<reference evidence="2 3" key="1">
    <citation type="journal article" date="2016" name="Nat. Commun.">
        <title>Thousands of microbial genomes shed light on interconnected biogeochemical processes in an aquifer system.</title>
        <authorList>
            <person name="Anantharaman K."/>
            <person name="Brown C.T."/>
            <person name="Hug L.A."/>
            <person name="Sharon I."/>
            <person name="Castelle C.J."/>
            <person name="Probst A.J."/>
            <person name="Thomas B.C."/>
            <person name="Singh A."/>
            <person name="Wilkins M.J."/>
            <person name="Karaoz U."/>
            <person name="Brodie E.L."/>
            <person name="Williams K.H."/>
            <person name="Hubbard S.S."/>
            <person name="Banfield J.F."/>
        </authorList>
    </citation>
    <scope>NUCLEOTIDE SEQUENCE [LARGE SCALE GENOMIC DNA]</scope>
</reference>
<dbReference type="AlphaFoldDB" id="A0A1F6BKM7"/>
<keyword evidence="1" id="KW-0472">Membrane</keyword>
<dbReference type="InterPro" id="IPR043993">
    <property type="entry name" value="T4SS_pilin"/>
</dbReference>
<name>A0A1F6BKM7_9BACT</name>
<dbReference type="Proteomes" id="UP000176273">
    <property type="component" value="Unassembled WGS sequence"/>
</dbReference>
<sequence>MGKVAVKTKIAKMMKNSIKIALSLLPIVSLVIMPMVAVAQVPDDPFAGSDAPIQEISDVNAVIETIYNWVVGVFWVVSAGFLIWAAMLYATARGGEEQVKKAKNVLIYALVGIAVAVAATGMRSFITNLLSGGAA</sequence>
<feature type="transmembrane region" description="Helical" evidence="1">
    <location>
        <begin position="104"/>
        <end position="126"/>
    </location>
</feature>
<feature type="transmembrane region" description="Helical" evidence="1">
    <location>
        <begin position="66"/>
        <end position="92"/>
    </location>
</feature>
<dbReference type="STRING" id="1798468.A2110_02690"/>
<evidence type="ECO:0000313" key="2">
    <source>
        <dbReference type="EMBL" id="OGG37481.1"/>
    </source>
</evidence>